<name>X0UFW3_9ZZZZ</name>
<dbReference type="SUPFAM" id="SSF51126">
    <property type="entry name" value="Pectin lyase-like"/>
    <property type="match status" value="2"/>
</dbReference>
<dbReference type="InterPro" id="IPR012334">
    <property type="entry name" value="Pectin_lyas_fold"/>
</dbReference>
<dbReference type="InterPro" id="IPR011050">
    <property type="entry name" value="Pectin_lyase_fold/virulence"/>
</dbReference>
<evidence type="ECO:0000259" key="1">
    <source>
        <dbReference type="Pfam" id="PF13229"/>
    </source>
</evidence>
<dbReference type="EMBL" id="BARS01022841">
    <property type="protein sequence ID" value="GAG04629.1"/>
    <property type="molecule type" value="Genomic_DNA"/>
</dbReference>
<feature type="non-terminal residue" evidence="2">
    <location>
        <position position="1"/>
    </location>
</feature>
<feature type="non-terminal residue" evidence="2">
    <location>
        <position position="270"/>
    </location>
</feature>
<dbReference type="Pfam" id="PF13229">
    <property type="entry name" value="Beta_helix"/>
    <property type="match status" value="1"/>
</dbReference>
<reference evidence="2" key="1">
    <citation type="journal article" date="2014" name="Front. Microbiol.">
        <title>High frequency of phylogenetically diverse reductive dehalogenase-homologous genes in deep subseafloor sedimentary metagenomes.</title>
        <authorList>
            <person name="Kawai M."/>
            <person name="Futagami T."/>
            <person name="Toyoda A."/>
            <person name="Takaki Y."/>
            <person name="Nishi S."/>
            <person name="Hori S."/>
            <person name="Arai W."/>
            <person name="Tsubouchi T."/>
            <person name="Morono Y."/>
            <person name="Uchiyama I."/>
            <person name="Ito T."/>
            <person name="Fujiyama A."/>
            <person name="Inagaki F."/>
            <person name="Takami H."/>
        </authorList>
    </citation>
    <scope>NUCLEOTIDE SEQUENCE</scope>
    <source>
        <strain evidence="2">Expedition CK06-06</strain>
    </source>
</reference>
<organism evidence="2">
    <name type="scientific">marine sediment metagenome</name>
    <dbReference type="NCBI Taxonomy" id="412755"/>
    <lineage>
        <taxon>unclassified sequences</taxon>
        <taxon>metagenomes</taxon>
        <taxon>ecological metagenomes</taxon>
    </lineage>
</organism>
<accession>X0UFW3</accession>
<sequence length="270" mass="28758">RPEFALASSNTITDCYIYGSTAVYIGYSSTGTVIENSVIVSTGTASNGVMLTDSINLFLSSNVITGGPGGAGIWLDEYNDGTISIASNTILAGAKYGIYISTQSMDTQVWITSNTIIPTVTSAYDTYGIYIYGDGPGGSSIQILNNNVYYRNSGSMGANTSYALYARDSNNLIIKHNRFSQPGMITGGTYIGLYFTGTTNTLFEYNDVHSSGTGLTNACLLELENGSTDMVARNNIFSSSVTVTGSSATMVMDAASQSVFFSDYNNYYTF</sequence>
<comment type="caution">
    <text evidence="2">The sequence shown here is derived from an EMBL/GenBank/DDBJ whole genome shotgun (WGS) entry which is preliminary data.</text>
</comment>
<protein>
    <recommendedName>
        <fullName evidence="1">Right handed beta helix domain-containing protein</fullName>
    </recommendedName>
</protein>
<dbReference type="SMART" id="SM00710">
    <property type="entry name" value="PbH1"/>
    <property type="match status" value="6"/>
</dbReference>
<proteinExistence type="predicted"/>
<dbReference type="AlphaFoldDB" id="X0UFW3"/>
<evidence type="ECO:0000313" key="2">
    <source>
        <dbReference type="EMBL" id="GAG04629.1"/>
    </source>
</evidence>
<feature type="domain" description="Right handed beta helix" evidence="1">
    <location>
        <begin position="8"/>
        <end position="146"/>
    </location>
</feature>
<dbReference type="Gene3D" id="2.160.20.10">
    <property type="entry name" value="Single-stranded right-handed beta-helix, Pectin lyase-like"/>
    <property type="match status" value="1"/>
</dbReference>
<dbReference type="InterPro" id="IPR006626">
    <property type="entry name" value="PbH1"/>
</dbReference>
<dbReference type="InterPro" id="IPR039448">
    <property type="entry name" value="Beta_helix"/>
</dbReference>
<gene>
    <name evidence="2" type="ORF">S01H1_36455</name>
</gene>